<organism evidence="1 2">
    <name type="scientific">Dongia soli</name>
    <dbReference type="NCBI Taxonomy" id="600628"/>
    <lineage>
        <taxon>Bacteria</taxon>
        <taxon>Pseudomonadati</taxon>
        <taxon>Pseudomonadota</taxon>
        <taxon>Alphaproteobacteria</taxon>
        <taxon>Rhodospirillales</taxon>
        <taxon>Dongiaceae</taxon>
        <taxon>Dongia</taxon>
    </lineage>
</organism>
<keyword evidence="2" id="KW-1185">Reference proteome</keyword>
<dbReference type="EMBL" id="JAXCLW010000005">
    <property type="protein sequence ID" value="MDY0884527.1"/>
    <property type="molecule type" value="Genomic_DNA"/>
</dbReference>
<dbReference type="Proteomes" id="UP001279642">
    <property type="component" value="Unassembled WGS sequence"/>
</dbReference>
<proteinExistence type="predicted"/>
<protein>
    <submittedName>
        <fullName evidence="1">Uncharacterized protein</fullName>
    </submittedName>
</protein>
<reference evidence="1 2" key="1">
    <citation type="journal article" date="2016" name="Antonie Van Leeuwenhoek">
        <title>Dongia soli sp. nov., isolated from soil from Dokdo, Korea.</title>
        <authorList>
            <person name="Kim D.U."/>
            <person name="Lee H."/>
            <person name="Kim H."/>
            <person name="Kim S.G."/>
            <person name="Ka J.O."/>
        </authorList>
    </citation>
    <scope>NUCLEOTIDE SEQUENCE [LARGE SCALE GENOMIC DNA]</scope>
    <source>
        <strain evidence="1 2">D78</strain>
    </source>
</reference>
<evidence type="ECO:0000313" key="1">
    <source>
        <dbReference type="EMBL" id="MDY0884527.1"/>
    </source>
</evidence>
<sequence>MQGAFQHVRLREISRREMLVASCHACGHRNNIYPADVPAKISREIQLAAFEKQLRCRRCGQRGRASITVMQVKG</sequence>
<comment type="caution">
    <text evidence="1">The sequence shown here is derived from an EMBL/GenBank/DDBJ whole genome shotgun (WGS) entry which is preliminary data.</text>
</comment>
<accession>A0ABU5EF23</accession>
<dbReference type="RefSeq" id="WP_320509601.1">
    <property type="nucleotide sequence ID" value="NZ_JAXCLW010000005.1"/>
</dbReference>
<gene>
    <name evidence="1" type="ORF">SMD27_16910</name>
</gene>
<evidence type="ECO:0000313" key="2">
    <source>
        <dbReference type="Proteomes" id="UP001279642"/>
    </source>
</evidence>
<name>A0ABU5EF23_9PROT</name>